<dbReference type="PANTHER" id="PTHR37984:SF5">
    <property type="entry name" value="PROTEIN NYNRIN-LIKE"/>
    <property type="match status" value="1"/>
</dbReference>
<protein>
    <recommendedName>
        <fullName evidence="1">Integrase catalytic domain-containing protein</fullName>
    </recommendedName>
</protein>
<comment type="caution">
    <text evidence="2">The sequence shown here is derived from an EMBL/GenBank/DDBJ whole genome shotgun (WGS) entry which is preliminary data.</text>
</comment>
<dbReference type="InterPro" id="IPR036397">
    <property type="entry name" value="RNaseH_sf"/>
</dbReference>
<evidence type="ECO:0000313" key="3">
    <source>
        <dbReference type="Proteomes" id="UP000257109"/>
    </source>
</evidence>
<dbReference type="OrthoDB" id="1432176at2759"/>
<dbReference type="GO" id="GO:0015074">
    <property type="term" value="P:DNA integration"/>
    <property type="evidence" value="ECO:0007669"/>
    <property type="project" value="InterPro"/>
</dbReference>
<dbReference type="STRING" id="157652.A0A371GHJ4"/>
<dbReference type="PANTHER" id="PTHR37984">
    <property type="entry name" value="PROTEIN CBG26694"/>
    <property type="match status" value="1"/>
</dbReference>
<dbReference type="Proteomes" id="UP000257109">
    <property type="component" value="Unassembled WGS sequence"/>
</dbReference>
<gene>
    <name evidence="2" type="ORF">CR513_28143</name>
</gene>
<evidence type="ECO:0000259" key="1">
    <source>
        <dbReference type="PROSITE" id="PS50994"/>
    </source>
</evidence>
<reference evidence="2" key="1">
    <citation type="submission" date="2018-05" db="EMBL/GenBank/DDBJ databases">
        <title>Draft genome of Mucuna pruriens seed.</title>
        <authorList>
            <person name="Nnadi N.E."/>
            <person name="Vos R."/>
            <person name="Hasami M.H."/>
            <person name="Devisetty U.K."/>
            <person name="Aguiy J.C."/>
        </authorList>
    </citation>
    <scope>NUCLEOTIDE SEQUENCE [LARGE SCALE GENOMIC DNA]</scope>
    <source>
        <strain evidence="2">JCA_2017</strain>
    </source>
</reference>
<sequence>MCDASNSALGAILGQRVGKQPHKSNAKPRLIRWMLLLQEFDLEIKDKKVHSGSRDLIDPPFLSFNIWRQPLWMESNSSEVLDCGFGVPRVLISDQGSHFCNHAMYTLLEKYGVVHKVAIVYHPQTNDQAKVFNREIKKLLQKYGKS</sequence>
<keyword evidence="3" id="KW-1185">Reference proteome</keyword>
<dbReference type="PROSITE" id="PS50994">
    <property type="entry name" value="INTEGRASE"/>
    <property type="match status" value="1"/>
</dbReference>
<dbReference type="InterPro" id="IPR012337">
    <property type="entry name" value="RNaseH-like_sf"/>
</dbReference>
<dbReference type="InterPro" id="IPR001584">
    <property type="entry name" value="Integrase_cat-core"/>
</dbReference>
<dbReference type="GO" id="GO:0003676">
    <property type="term" value="F:nucleic acid binding"/>
    <property type="evidence" value="ECO:0007669"/>
    <property type="project" value="InterPro"/>
</dbReference>
<proteinExistence type="predicted"/>
<dbReference type="EMBL" id="QJKJ01005509">
    <property type="protein sequence ID" value="RDX90035.1"/>
    <property type="molecule type" value="Genomic_DNA"/>
</dbReference>
<feature type="domain" description="Integrase catalytic" evidence="1">
    <location>
        <begin position="24"/>
        <end position="146"/>
    </location>
</feature>
<dbReference type="InterPro" id="IPR050951">
    <property type="entry name" value="Retrovirus_Pol_polyprotein"/>
</dbReference>
<feature type="non-terminal residue" evidence="2">
    <location>
        <position position="1"/>
    </location>
</feature>
<name>A0A371GHJ4_MUCPR</name>
<dbReference type="AlphaFoldDB" id="A0A371GHJ4"/>
<organism evidence="2 3">
    <name type="scientific">Mucuna pruriens</name>
    <name type="common">Velvet bean</name>
    <name type="synonym">Dolichos pruriens</name>
    <dbReference type="NCBI Taxonomy" id="157652"/>
    <lineage>
        <taxon>Eukaryota</taxon>
        <taxon>Viridiplantae</taxon>
        <taxon>Streptophyta</taxon>
        <taxon>Embryophyta</taxon>
        <taxon>Tracheophyta</taxon>
        <taxon>Spermatophyta</taxon>
        <taxon>Magnoliopsida</taxon>
        <taxon>eudicotyledons</taxon>
        <taxon>Gunneridae</taxon>
        <taxon>Pentapetalae</taxon>
        <taxon>rosids</taxon>
        <taxon>fabids</taxon>
        <taxon>Fabales</taxon>
        <taxon>Fabaceae</taxon>
        <taxon>Papilionoideae</taxon>
        <taxon>50 kb inversion clade</taxon>
        <taxon>NPAAA clade</taxon>
        <taxon>indigoferoid/millettioid clade</taxon>
        <taxon>Phaseoleae</taxon>
        <taxon>Mucuna</taxon>
    </lineage>
</organism>
<evidence type="ECO:0000313" key="2">
    <source>
        <dbReference type="EMBL" id="RDX90035.1"/>
    </source>
</evidence>
<dbReference type="Gene3D" id="3.30.420.10">
    <property type="entry name" value="Ribonuclease H-like superfamily/Ribonuclease H"/>
    <property type="match status" value="1"/>
</dbReference>
<dbReference type="SUPFAM" id="SSF53098">
    <property type="entry name" value="Ribonuclease H-like"/>
    <property type="match status" value="1"/>
</dbReference>
<accession>A0A371GHJ4</accession>